<reference evidence="1" key="1">
    <citation type="submission" date="2021-06" db="EMBL/GenBank/DDBJ databases">
        <title>Comparative genomics, transcriptomics and evolutionary studies reveal genomic signatures of adaptation to plant cell wall in hemibiotrophic fungi.</title>
        <authorList>
            <consortium name="DOE Joint Genome Institute"/>
            <person name="Baroncelli R."/>
            <person name="Diaz J.F."/>
            <person name="Benocci T."/>
            <person name="Peng M."/>
            <person name="Battaglia E."/>
            <person name="Haridas S."/>
            <person name="Andreopoulos W."/>
            <person name="Labutti K."/>
            <person name="Pangilinan J."/>
            <person name="Floch G.L."/>
            <person name="Makela M.R."/>
            <person name="Henrissat B."/>
            <person name="Grigoriev I.V."/>
            <person name="Crouch J.A."/>
            <person name="De Vries R.P."/>
            <person name="Sukno S.A."/>
            <person name="Thon M.R."/>
        </authorList>
    </citation>
    <scope>NUCLEOTIDE SEQUENCE</scope>
    <source>
        <strain evidence="1">CBS 125086</strain>
    </source>
</reference>
<sequence length="105" mass="11478">MGRHRQKGLLMLALIARVAVNTTYMAYHSLTRHLEVVSMKSSVESGQEWTHGQEQLYTGSGTKSLACRSGYVTQAKPKSLGFVEQGSWTPQGANYTDASVEAKVS</sequence>
<dbReference type="RefSeq" id="XP_060411222.1">
    <property type="nucleotide sequence ID" value="XM_060560230.1"/>
</dbReference>
<dbReference type="EMBL" id="JAHLJV010000058">
    <property type="protein sequence ID" value="KAK1580163.1"/>
    <property type="molecule type" value="Genomic_DNA"/>
</dbReference>
<dbReference type="Proteomes" id="UP001230504">
    <property type="component" value="Unassembled WGS sequence"/>
</dbReference>
<gene>
    <name evidence="1" type="ORF">LY79DRAFT_582065</name>
</gene>
<organism evidence="1 2">
    <name type="scientific">Colletotrichum navitas</name>
    <dbReference type="NCBI Taxonomy" id="681940"/>
    <lineage>
        <taxon>Eukaryota</taxon>
        <taxon>Fungi</taxon>
        <taxon>Dikarya</taxon>
        <taxon>Ascomycota</taxon>
        <taxon>Pezizomycotina</taxon>
        <taxon>Sordariomycetes</taxon>
        <taxon>Hypocreomycetidae</taxon>
        <taxon>Glomerellales</taxon>
        <taxon>Glomerellaceae</taxon>
        <taxon>Colletotrichum</taxon>
        <taxon>Colletotrichum graminicola species complex</taxon>
    </lineage>
</organism>
<protein>
    <submittedName>
        <fullName evidence="1">Uncharacterized protein</fullName>
    </submittedName>
</protein>
<dbReference type="AlphaFoldDB" id="A0AAD8V2Y2"/>
<evidence type="ECO:0000313" key="2">
    <source>
        <dbReference type="Proteomes" id="UP001230504"/>
    </source>
</evidence>
<dbReference type="GeneID" id="85444470"/>
<accession>A0AAD8V2Y2</accession>
<proteinExistence type="predicted"/>
<name>A0AAD8V2Y2_9PEZI</name>
<comment type="caution">
    <text evidence="1">The sequence shown here is derived from an EMBL/GenBank/DDBJ whole genome shotgun (WGS) entry which is preliminary data.</text>
</comment>
<evidence type="ECO:0000313" key="1">
    <source>
        <dbReference type="EMBL" id="KAK1580163.1"/>
    </source>
</evidence>
<keyword evidence="2" id="KW-1185">Reference proteome</keyword>